<evidence type="ECO:0000259" key="4">
    <source>
        <dbReference type="Pfam" id="PF00535"/>
    </source>
</evidence>
<dbReference type="InterPro" id="IPR029044">
    <property type="entry name" value="Nucleotide-diphossugar_trans"/>
</dbReference>
<evidence type="ECO:0000313" key="5">
    <source>
        <dbReference type="EMBL" id="EXL10284.1"/>
    </source>
</evidence>
<sequence>MTLSPAPDLSNISIVVLSFNRGNTLGRNLIALAQMVEETGCELIVVDNASTDGSPEMIADILSGKTNTHFILNNSNLGVAGGRNTGWREATRDFILNIDDDTFITAEAVSTMRASIQRSARFGIVSPRILHAATGKVQLSFDDPDYRLANFHGACHLIRRAVLDVVGLNDENCTFGGEELDLSIRARAAGFDIAYVGDATVLHDNLVSKAEVGLERRKRWVYNFTRVFYKHFPLRAALPFSLRYLLSHVVSGVRAFGPGFGLTLTRAALHGCRDGRRQHKPVPPHVVRFYRNPDLRPEFGNRPLWRKLMKRRAPH</sequence>
<keyword evidence="3 6" id="KW-0808">Transferase</keyword>
<dbReference type="InterPro" id="IPR001173">
    <property type="entry name" value="Glyco_trans_2-like"/>
</dbReference>
<reference evidence="6 8" key="2">
    <citation type="submission" date="2019-03" db="EMBL/GenBank/DDBJ databases">
        <title>Genomic Encyclopedia of Type Strains, Phase IV (KMG-IV): sequencing the most valuable type-strain genomes for metagenomic binning, comparative biology and taxonomic classification.</title>
        <authorList>
            <person name="Goeker M."/>
        </authorList>
    </citation>
    <scope>NUCLEOTIDE SEQUENCE [LARGE SCALE GENOMIC DNA]</scope>
    <source>
        <strain evidence="6 8">DSM 11603</strain>
    </source>
</reference>
<dbReference type="SUPFAM" id="SSF53448">
    <property type="entry name" value="Nucleotide-diphospho-sugar transferases"/>
    <property type="match status" value="1"/>
</dbReference>
<dbReference type="EMBL" id="SNZF01000005">
    <property type="protein sequence ID" value="TDR36477.1"/>
    <property type="molecule type" value="Genomic_DNA"/>
</dbReference>
<evidence type="ECO:0000256" key="3">
    <source>
        <dbReference type="ARBA" id="ARBA00022679"/>
    </source>
</evidence>
<keyword evidence="8" id="KW-1185">Reference proteome</keyword>
<dbReference type="Proteomes" id="UP000019849">
    <property type="component" value="Unassembled WGS sequence"/>
</dbReference>
<dbReference type="EMBL" id="JENY01000002">
    <property type="protein sequence ID" value="EXL10284.1"/>
    <property type="molecule type" value="Genomic_DNA"/>
</dbReference>
<evidence type="ECO:0000256" key="1">
    <source>
        <dbReference type="ARBA" id="ARBA00006739"/>
    </source>
</evidence>
<feature type="domain" description="Glycosyltransferase 2-like" evidence="4">
    <location>
        <begin position="13"/>
        <end position="119"/>
    </location>
</feature>
<dbReference type="AlphaFoldDB" id="A0A011TF37"/>
<evidence type="ECO:0000313" key="7">
    <source>
        <dbReference type="Proteomes" id="UP000019849"/>
    </source>
</evidence>
<dbReference type="STRING" id="69279.BG36_08300"/>
<dbReference type="PATRIC" id="fig|69279.3.peg.565"/>
<evidence type="ECO:0000313" key="6">
    <source>
        <dbReference type="EMBL" id="TDR36477.1"/>
    </source>
</evidence>
<dbReference type="Proteomes" id="UP000294958">
    <property type="component" value="Unassembled WGS sequence"/>
</dbReference>
<name>A0A011TF37_9HYPH</name>
<organism evidence="5 7">
    <name type="scientific">Aquamicrobium defluvii</name>
    <dbReference type="NCBI Taxonomy" id="69279"/>
    <lineage>
        <taxon>Bacteria</taxon>
        <taxon>Pseudomonadati</taxon>
        <taxon>Pseudomonadota</taxon>
        <taxon>Alphaproteobacteria</taxon>
        <taxon>Hyphomicrobiales</taxon>
        <taxon>Phyllobacteriaceae</taxon>
        <taxon>Aquamicrobium</taxon>
    </lineage>
</organism>
<gene>
    <name evidence="5" type="ORF">BG36_08300</name>
    <name evidence="6" type="ORF">DES43_105144</name>
</gene>
<accession>A0A011TF37</accession>
<comment type="similarity">
    <text evidence="1">Belongs to the glycosyltransferase 2 family.</text>
</comment>
<keyword evidence="2" id="KW-0328">Glycosyltransferase</keyword>
<dbReference type="Pfam" id="PF00535">
    <property type="entry name" value="Glycos_transf_2"/>
    <property type="match status" value="1"/>
</dbReference>
<dbReference type="PANTHER" id="PTHR43179">
    <property type="entry name" value="RHAMNOSYLTRANSFERASE WBBL"/>
    <property type="match status" value="1"/>
</dbReference>
<evidence type="ECO:0000256" key="2">
    <source>
        <dbReference type="ARBA" id="ARBA00022676"/>
    </source>
</evidence>
<proteinExistence type="inferred from homology"/>
<dbReference type="Gene3D" id="3.90.550.10">
    <property type="entry name" value="Spore Coat Polysaccharide Biosynthesis Protein SpsA, Chain A"/>
    <property type="match status" value="1"/>
</dbReference>
<dbReference type="GO" id="GO:0016757">
    <property type="term" value="F:glycosyltransferase activity"/>
    <property type="evidence" value="ECO:0007669"/>
    <property type="project" value="UniProtKB-KW"/>
</dbReference>
<comment type="caution">
    <text evidence="5">The sequence shown here is derived from an EMBL/GenBank/DDBJ whole genome shotgun (WGS) entry which is preliminary data.</text>
</comment>
<dbReference type="HOGENOM" id="CLU_881783_0_0_5"/>
<dbReference type="OrthoDB" id="9771846at2"/>
<dbReference type="PANTHER" id="PTHR43179:SF12">
    <property type="entry name" value="GALACTOFURANOSYLTRANSFERASE GLFT2"/>
    <property type="match status" value="1"/>
</dbReference>
<evidence type="ECO:0000313" key="8">
    <source>
        <dbReference type="Proteomes" id="UP000294958"/>
    </source>
</evidence>
<reference evidence="5 7" key="1">
    <citation type="submission" date="2014-02" db="EMBL/GenBank/DDBJ databases">
        <title>Aquamicrobium defluvii Genome sequencing.</title>
        <authorList>
            <person name="Wang X."/>
        </authorList>
    </citation>
    <scope>NUCLEOTIDE SEQUENCE [LARGE SCALE GENOMIC DNA]</scope>
    <source>
        <strain evidence="5 7">W13Z1</strain>
    </source>
</reference>
<dbReference type="eggNOG" id="COG1216">
    <property type="taxonomic scope" value="Bacteria"/>
</dbReference>
<protein>
    <submittedName>
        <fullName evidence="6">GT2 family glycosyltransferase</fullName>
    </submittedName>
</protein>